<keyword evidence="3" id="KW-0482">Metalloprotease</keyword>
<proteinExistence type="predicted"/>
<keyword evidence="3" id="KW-0645">Protease</keyword>
<feature type="transmembrane region" description="Helical" evidence="1">
    <location>
        <begin position="12"/>
        <end position="41"/>
    </location>
</feature>
<dbReference type="PANTHER" id="PTHR36435:SF1">
    <property type="entry name" value="CAAX AMINO TERMINAL PROTEASE FAMILY PROTEIN"/>
    <property type="match status" value="1"/>
</dbReference>
<feature type="transmembrane region" description="Helical" evidence="1">
    <location>
        <begin position="190"/>
        <end position="207"/>
    </location>
</feature>
<dbReference type="GO" id="GO:0008237">
    <property type="term" value="F:metallopeptidase activity"/>
    <property type="evidence" value="ECO:0007669"/>
    <property type="project" value="UniProtKB-KW"/>
</dbReference>
<evidence type="ECO:0000313" key="3">
    <source>
        <dbReference type="EMBL" id="QKG81068.1"/>
    </source>
</evidence>
<keyword evidence="1" id="KW-0472">Membrane</keyword>
<feature type="transmembrane region" description="Helical" evidence="1">
    <location>
        <begin position="146"/>
        <end position="169"/>
    </location>
</feature>
<feature type="transmembrane region" description="Helical" evidence="1">
    <location>
        <begin position="238"/>
        <end position="256"/>
    </location>
</feature>
<dbReference type="PANTHER" id="PTHR36435">
    <property type="entry name" value="SLR1288 PROTEIN"/>
    <property type="match status" value="1"/>
</dbReference>
<keyword evidence="4" id="KW-1185">Reference proteome</keyword>
<reference evidence="3 4" key="1">
    <citation type="submission" date="2019-07" db="EMBL/GenBank/DDBJ databases">
        <title>Thalassofilum flectens gen. nov., sp. nov., a novel moderate thermophilic anaerobe from a shallow sea hot spring in Kunashir Island (Russia), representing a new family in the order Bacteroidales, and proposal of Thalassofilacea fam. nov.</title>
        <authorList>
            <person name="Kochetkova T.V."/>
            <person name="Podosokorskaya O.A."/>
            <person name="Novikov A."/>
            <person name="Elcheninov A.G."/>
            <person name="Toshchakov S.V."/>
            <person name="Kublanov I.V."/>
        </authorList>
    </citation>
    <scope>NUCLEOTIDE SEQUENCE [LARGE SCALE GENOMIC DNA]</scope>
    <source>
        <strain evidence="3 4">38-H</strain>
    </source>
</reference>
<dbReference type="EMBL" id="CP041345">
    <property type="protein sequence ID" value="QKG81068.1"/>
    <property type="molecule type" value="Genomic_DNA"/>
</dbReference>
<gene>
    <name evidence="3" type="ORF">FHG85_12595</name>
</gene>
<dbReference type="GO" id="GO:0004175">
    <property type="term" value="F:endopeptidase activity"/>
    <property type="evidence" value="ECO:0007669"/>
    <property type="project" value="UniProtKB-ARBA"/>
</dbReference>
<keyword evidence="3" id="KW-0378">Hydrolase</keyword>
<evidence type="ECO:0000313" key="4">
    <source>
        <dbReference type="Proteomes" id="UP000500961"/>
    </source>
</evidence>
<keyword evidence="1" id="KW-0812">Transmembrane</keyword>
<dbReference type="InterPro" id="IPR052710">
    <property type="entry name" value="CAAX_protease"/>
</dbReference>
<name>A0A7D3XWZ4_9BACT</name>
<organism evidence="3 4">
    <name type="scientific">Tenuifilum thalassicum</name>
    <dbReference type="NCBI Taxonomy" id="2590900"/>
    <lineage>
        <taxon>Bacteria</taxon>
        <taxon>Pseudomonadati</taxon>
        <taxon>Bacteroidota</taxon>
        <taxon>Bacteroidia</taxon>
        <taxon>Bacteroidales</taxon>
        <taxon>Tenuifilaceae</taxon>
        <taxon>Tenuifilum</taxon>
    </lineage>
</organism>
<dbReference type="InterPro" id="IPR003675">
    <property type="entry name" value="Rce1/LyrA-like_dom"/>
</dbReference>
<dbReference type="Pfam" id="PF02517">
    <property type="entry name" value="Rce1-like"/>
    <property type="match status" value="1"/>
</dbReference>
<dbReference type="RefSeq" id="WP_173076462.1">
    <property type="nucleotide sequence ID" value="NZ_CP041345.1"/>
</dbReference>
<feature type="transmembrane region" description="Helical" evidence="1">
    <location>
        <begin position="61"/>
        <end position="84"/>
    </location>
</feature>
<sequence length="303" mass="33012">MKSGPFENTSPIAKLFILGILIIVSGLIFSALGLLLSSVLWGESGIQTALDLVGNKNINALKLLQIMQSIGIFILPAIAAAYLFSPNPWKFLGFNKTKGTIIGKTFIIVLVSLPAINLLASINELFPLSQWMIDMEEKAEQLTKAFLVTNSFGAFMVNILMVAILPAIGEELVFRGILQRGLIKITKSKWFGIILAAALFSFIHFQFKGFIPRFALGVAFGYLLEVTGSLWVPIAAHFFNNAIATIGYMLMGVGVADEKIEDFGGLDQIWPLGVASLVIVIVLLISIKRELIKNGRVLDIGNN</sequence>
<keyword evidence="1" id="KW-1133">Transmembrane helix</keyword>
<dbReference type="AlphaFoldDB" id="A0A7D3XWZ4"/>
<dbReference type="GO" id="GO:0080120">
    <property type="term" value="P:CAAX-box protein maturation"/>
    <property type="evidence" value="ECO:0007669"/>
    <property type="project" value="UniProtKB-ARBA"/>
</dbReference>
<accession>A0A7D3XWZ4</accession>
<dbReference type="GO" id="GO:0006508">
    <property type="term" value="P:proteolysis"/>
    <property type="evidence" value="ECO:0007669"/>
    <property type="project" value="UniProtKB-KW"/>
</dbReference>
<protein>
    <submittedName>
        <fullName evidence="3">CPBP family intramembrane metalloprotease</fullName>
    </submittedName>
</protein>
<feature type="transmembrane region" description="Helical" evidence="1">
    <location>
        <begin position="268"/>
        <end position="287"/>
    </location>
</feature>
<dbReference type="Proteomes" id="UP000500961">
    <property type="component" value="Chromosome"/>
</dbReference>
<feature type="transmembrane region" description="Helical" evidence="1">
    <location>
        <begin position="105"/>
        <end position="126"/>
    </location>
</feature>
<feature type="transmembrane region" description="Helical" evidence="1">
    <location>
        <begin position="213"/>
        <end position="231"/>
    </location>
</feature>
<evidence type="ECO:0000259" key="2">
    <source>
        <dbReference type="Pfam" id="PF02517"/>
    </source>
</evidence>
<dbReference type="KEGG" id="ttz:FHG85_12595"/>
<evidence type="ECO:0000256" key="1">
    <source>
        <dbReference type="SAM" id="Phobius"/>
    </source>
</evidence>
<feature type="domain" description="CAAX prenyl protease 2/Lysostaphin resistance protein A-like" evidence="2">
    <location>
        <begin position="155"/>
        <end position="243"/>
    </location>
</feature>